<dbReference type="Proteomes" id="UP001301958">
    <property type="component" value="Unassembled WGS sequence"/>
</dbReference>
<gene>
    <name evidence="1" type="ORF">QBC38DRAFT_124885</name>
</gene>
<comment type="caution">
    <text evidence="1">The sequence shown here is derived from an EMBL/GenBank/DDBJ whole genome shotgun (WGS) entry which is preliminary data.</text>
</comment>
<keyword evidence="2" id="KW-1185">Reference proteome</keyword>
<dbReference type="EMBL" id="MU865311">
    <property type="protein sequence ID" value="KAK4229177.1"/>
    <property type="molecule type" value="Genomic_DNA"/>
</dbReference>
<dbReference type="AlphaFoldDB" id="A0AAN7BTN2"/>
<organism evidence="1 2">
    <name type="scientific">Podospora fimiseda</name>
    <dbReference type="NCBI Taxonomy" id="252190"/>
    <lineage>
        <taxon>Eukaryota</taxon>
        <taxon>Fungi</taxon>
        <taxon>Dikarya</taxon>
        <taxon>Ascomycota</taxon>
        <taxon>Pezizomycotina</taxon>
        <taxon>Sordariomycetes</taxon>
        <taxon>Sordariomycetidae</taxon>
        <taxon>Sordariales</taxon>
        <taxon>Podosporaceae</taxon>
        <taxon>Podospora</taxon>
    </lineage>
</organism>
<name>A0AAN7BTN2_9PEZI</name>
<reference evidence="1" key="2">
    <citation type="submission" date="2023-05" db="EMBL/GenBank/DDBJ databases">
        <authorList>
            <consortium name="Lawrence Berkeley National Laboratory"/>
            <person name="Steindorff A."/>
            <person name="Hensen N."/>
            <person name="Bonometti L."/>
            <person name="Westerberg I."/>
            <person name="Brannstrom I.O."/>
            <person name="Guillou S."/>
            <person name="Cros-Aarteil S."/>
            <person name="Calhoun S."/>
            <person name="Haridas S."/>
            <person name="Kuo A."/>
            <person name="Mondo S."/>
            <person name="Pangilinan J."/>
            <person name="Riley R."/>
            <person name="Labutti K."/>
            <person name="Andreopoulos B."/>
            <person name="Lipzen A."/>
            <person name="Chen C."/>
            <person name="Yanf M."/>
            <person name="Daum C."/>
            <person name="Ng V."/>
            <person name="Clum A."/>
            <person name="Ohm R."/>
            <person name="Martin F."/>
            <person name="Silar P."/>
            <person name="Natvig D."/>
            <person name="Lalanne C."/>
            <person name="Gautier V."/>
            <person name="Ament-Velasquez S.L."/>
            <person name="Kruys A."/>
            <person name="Hutchinson M.I."/>
            <person name="Powell A.J."/>
            <person name="Barry K."/>
            <person name="Miller A.N."/>
            <person name="Grigoriev I.V."/>
            <person name="Debuchy R."/>
            <person name="Gladieux P."/>
            <person name="Thoren M.H."/>
            <person name="Johannesson H."/>
        </authorList>
    </citation>
    <scope>NUCLEOTIDE SEQUENCE</scope>
    <source>
        <strain evidence="1">CBS 990.96</strain>
    </source>
</reference>
<evidence type="ECO:0000313" key="2">
    <source>
        <dbReference type="Proteomes" id="UP001301958"/>
    </source>
</evidence>
<reference evidence="1" key="1">
    <citation type="journal article" date="2023" name="Mol. Phylogenet. Evol.">
        <title>Genome-scale phylogeny and comparative genomics of the fungal order Sordariales.</title>
        <authorList>
            <person name="Hensen N."/>
            <person name="Bonometti L."/>
            <person name="Westerberg I."/>
            <person name="Brannstrom I.O."/>
            <person name="Guillou S."/>
            <person name="Cros-Aarteil S."/>
            <person name="Calhoun S."/>
            <person name="Haridas S."/>
            <person name="Kuo A."/>
            <person name="Mondo S."/>
            <person name="Pangilinan J."/>
            <person name="Riley R."/>
            <person name="LaButti K."/>
            <person name="Andreopoulos B."/>
            <person name="Lipzen A."/>
            <person name="Chen C."/>
            <person name="Yan M."/>
            <person name="Daum C."/>
            <person name="Ng V."/>
            <person name="Clum A."/>
            <person name="Steindorff A."/>
            <person name="Ohm R.A."/>
            <person name="Martin F."/>
            <person name="Silar P."/>
            <person name="Natvig D.O."/>
            <person name="Lalanne C."/>
            <person name="Gautier V."/>
            <person name="Ament-Velasquez S.L."/>
            <person name="Kruys A."/>
            <person name="Hutchinson M.I."/>
            <person name="Powell A.J."/>
            <person name="Barry K."/>
            <person name="Miller A.N."/>
            <person name="Grigoriev I.V."/>
            <person name="Debuchy R."/>
            <person name="Gladieux P."/>
            <person name="Hiltunen Thoren M."/>
            <person name="Johannesson H."/>
        </authorList>
    </citation>
    <scope>NUCLEOTIDE SEQUENCE</scope>
    <source>
        <strain evidence="1">CBS 990.96</strain>
    </source>
</reference>
<evidence type="ECO:0000313" key="1">
    <source>
        <dbReference type="EMBL" id="KAK4229177.1"/>
    </source>
</evidence>
<protein>
    <submittedName>
        <fullName evidence="1">Uncharacterized protein</fullName>
    </submittedName>
</protein>
<sequence>MMIDEGFQTLNPFSNRYTQSGKMPSSLQGCAEMSTSSCPNDLIRYRDLCDLPPDFQGRKEFKQEKDDDVCLLCIYPSFSQGNPKLLVRPASTLTALARLLHQKTSTDPEKGMSAQTKSLARIFRPIAARSAAERKCQRRLGSRTKCQCCHYLQFIAAQLRTATPQTAIVKELRVTLAEQEVLTGSIETSKLGRIGLLPQGNNRACLRCCTDGVLSAENKKKEYRYVTFNLTASWGK</sequence>
<accession>A0AAN7BTN2</accession>
<proteinExistence type="predicted"/>